<organism evidence="2 3">
    <name type="scientific">Rhizophagus irregularis</name>
    <dbReference type="NCBI Taxonomy" id="588596"/>
    <lineage>
        <taxon>Eukaryota</taxon>
        <taxon>Fungi</taxon>
        <taxon>Fungi incertae sedis</taxon>
        <taxon>Mucoromycota</taxon>
        <taxon>Glomeromycotina</taxon>
        <taxon>Glomeromycetes</taxon>
        <taxon>Glomerales</taxon>
        <taxon>Glomeraceae</taxon>
        <taxon>Rhizophagus</taxon>
    </lineage>
</organism>
<evidence type="ECO:0000313" key="3">
    <source>
        <dbReference type="Proteomes" id="UP000232688"/>
    </source>
</evidence>
<dbReference type="AlphaFoldDB" id="A0A2N0S1Z0"/>
<accession>A0A2N0S1Z0</accession>
<evidence type="ECO:0000313" key="2">
    <source>
        <dbReference type="EMBL" id="PKC69573.1"/>
    </source>
</evidence>
<evidence type="ECO:0000256" key="1">
    <source>
        <dbReference type="SAM" id="Phobius"/>
    </source>
</evidence>
<protein>
    <submittedName>
        <fullName evidence="2">Uncharacterized protein</fullName>
    </submittedName>
</protein>
<reference evidence="2 3" key="1">
    <citation type="submission" date="2017-10" db="EMBL/GenBank/DDBJ databases">
        <title>Extensive intraspecific genome diversity in a model arbuscular mycorrhizal fungus.</title>
        <authorList>
            <person name="Chen E.C.H."/>
            <person name="Morin E."/>
            <person name="Baudet D."/>
            <person name="Noel J."/>
            <person name="Ndikumana S."/>
            <person name="Charron P."/>
            <person name="St-Onge C."/>
            <person name="Giorgi J."/>
            <person name="Grigoriev I.V."/>
            <person name="Roux C."/>
            <person name="Martin F.M."/>
            <person name="Corradi N."/>
        </authorList>
    </citation>
    <scope>NUCLEOTIDE SEQUENCE [LARGE SCALE GENOMIC DNA]</scope>
    <source>
        <strain evidence="2 3">A1</strain>
    </source>
</reference>
<keyword evidence="1" id="KW-0472">Membrane</keyword>
<gene>
    <name evidence="2" type="ORF">RhiirA1_455844</name>
</gene>
<dbReference type="EMBL" id="LLXH01000271">
    <property type="protein sequence ID" value="PKC69573.1"/>
    <property type="molecule type" value="Genomic_DNA"/>
</dbReference>
<sequence>MFFLIDSCSWRKTEPFWFGIFRCGVAFILTCIILKFSIYDNFNKIFHQTVLEQLDVPIDSKMVIETSMCANDAMEAYFRPFPLGVVRKNITSAGRCMSFPLPTKIPDFASGLRSGAFWIDIEFPLNGIENSTINDNQLDYIINSYYNDKAKLNNSDYSSILPNNYLKLTINMTLNILNTEINCIGYSPKAFYFRPGQAFFIHIKSSTNSYLNSCDLELDLQSEQLPLNLDTNRIGLGFNIYFPFRYNSMVIYDFESYLSDIGGFYGSIEGFFASIFGSGKLGPWGIAQTIILTSIPCVRSFGRNFARVYVSKGGIPLVEDVKDRPKKSGYLNSLEERVQILETLLKEYYLDEHYLEKIKYFADSRKELNKKEVPDEEKAEEQRFFLVIADDDEIKEIHS</sequence>
<keyword evidence="1" id="KW-0812">Transmembrane</keyword>
<feature type="transmembrane region" description="Helical" evidence="1">
    <location>
        <begin position="16"/>
        <end position="38"/>
    </location>
</feature>
<reference evidence="2 3" key="2">
    <citation type="submission" date="2017-10" db="EMBL/GenBank/DDBJ databases">
        <title>Genome analyses suggest a sexual origin of heterokaryosis in a supposedly ancient asexual fungus.</title>
        <authorList>
            <person name="Corradi N."/>
            <person name="Sedzielewska K."/>
            <person name="Noel J."/>
            <person name="Charron P."/>
            <person name="Farinelli L."/>
            <person name="Marton T."/>
            <person name="Kruger M."/>
            <person name="Pelin A."/>
            <person name="Brachmann A."/>
            <person name="Corradi N."/>
        </authorList>
    </citation>
    <scope>NUCLEOTIDE SEQUENCE [LARGE SCALE GENOMIC DNA]</scope>
    <source>
        <strain evidence="2 3">A1</strain>
    </source>
</reference>
<dbReference type="VEuPathDB" id="FungiDB:FUN_004506"/>
<comment type="caution">
    <text evidence="2">The sequence shown here is derived from an EMBL/GenBank/DDBJ whole genome shotgun (WGS) entry which is preliminary data.</text>
</comment>
<dbReference type="VEuPathDB" id="FungiDB:RhiirA1_455844"/>
<dbReference type="VEuPathDB" id="FungiDB:RhiirFUN_006666"/>
<name>A0A2N0S1Z0_9GLOM</name>
<keyword evidence="1" id="KW-1133">Transmembrane helix</keyword>
<dbReference type="Proteomes" id="UP000232688">
    <property type="component" value="Unassembled WGS sequence"/>
</dbReference>
<proteinExistence type="predicted"/>